<dbReference type="InterPro" id="IPR013786">
    <property type="entry name" value="AcylCoA_DH/ox_N"/>
</dbReference>
<feature type="domain" description="Acyl-CoA dehydrogenase/oxidase N-terminal" evidence="8">
    <location>
        <begin position="20"/>
        <end position="118"/>
    </location>
</feature>
<evidence type="ECO:0000313" key="10">
    <source>
        <dbReference type="Proteomes" id="UP001197247"/>
    </source>
</evidence>
<evidence type="ECO:0000256" key="2">
    <source>
        <dbReference type="ARBA" id="ARBA00009347"/>
    </source>
</evidence>
<gene>
    <name evidence="9" type="ORF">KIH74_25670</name>
</gene>
<keyword evidence="4 5" id="KW-0274">FAD</keyword>
<dbReference type="InterPro" id="IPR036250">
    <property type="entry name" value="AcylCo_DH-like_C"/>
</dbReference>
<evidence type="ECO:0000313" key="9">
    <source>
        <dbReference type="EMBL" id="MBT0772359.1"/>
    </source>
</evidence>
<sequence>MTDARADVADVADVAGLAGLVDELVGDRAGDWDRAGRLPTGLIHELGSKGVLCAQVPAAYGGPGLSSVQNGELTAHVGSRCSSLRSLMTSHGMAAWTVQRFGSPEQRAAYLSGFTSGDLAAVAFSEADAGSDLSGMSTLIVSEGDTVRVNGAKVWITGADYASHIMVFGRFASGDEAGAGALLVPADHPGVTIERVPDPLGCRAAGHANVTLRDVRLPADSLLAGAGLPLDWLVTAALTYGRLSIAWGCVGIVQACLGAAVRHTGVRRQFGQVLAAHQLVARRLADMVAAEQASRLSCAQASRWWDEGAPDLVTAAVTAKYLAAGHAAETARSAVQLLASAGAQDGHVVARAYRDAKMMELIEGSTEISQLLLAERARVVWA</sequence>
<dbReference type="Proteomes" id="UP001197247">
    <property type="component" value="Unassembled WGS sequence"/>
</dbReference>
<accession>A0ABS5TQX9</accession>
<evidence type="ECO:0000256" key="5">
    <source>
        <dbReference type="RuleBase" id="RU362125"/>
    </source>
</evidence>
<dbReference type="EMBL" id="JAHBAY010000012">
    <property type="protein sequence ID" value="MBT0772359.1"/>
    <property type="molecule type" value="Genomic_DNA"/>
</dbReference>
<dbReference type="InterPro" id="IPR046373">
    <property type="entry name" value="Acyl-CoA_Oxase/DH_mid-dom_sf"/>
</dbReference>
<proteinExistence type="inferred from homology"/>
<dbReference type="PANTHER" id="PTHR43884:SF12">
    <property type="entry name" value="ISOVALERYL-COA DEHYDROGENASE, MITOCHONDRIAL-RELATED"/>
    <property type="match status" value="1"/>
</dbReference>
<dbReference type="Gene3D" id="1.20.140.10">
    <property type="entry name" value="Butyryl-CoA Dehydrogenase, subunit A, domain 3"/>
    <property type="match status" value="1"/>
</dbReference>
<dbReference type="InterPro" id="IPR037069">
    <property type="entry name" value="AcylCoA_DH/ox_N_sf"/>
</dbReference>
<keyword evidence="3 5" id="KW-0285">Flavoprotein</keyword>
<dbReference type="RefSeq" id="WP_214158830.1">
    <property type="nucleotide sequence ID" value="NZ_JAHBAY010000012.1"/>
</dbReference>
<evidence type="ECO:0000259" key="6">
    <source>
        <dbReference type="Pfam" id="PF00441"/>
    </source>
</evidence>
<dbReference type="Pfam" id="PF02771">
    <property type="entry name" value="Acyl-CoA_dh_N"/>
    <property type="match status" value="1"/>
</dbReference>
<dbReference type="Gene3D" id="2.40.110.10">
    <property type="entry name" value="Butyryl-CoA Dehydrogenase, subunit A, domain 2"/>
    <property type="match status" value="1"/>
</dbReference>
<dbReference type="SUPFAM" id="SSF47203">
    <property type="entry name" value="Acyl-CoA dehydrogenase C-terminal domain-like"/>
    <property type="match status" value="1"/>
</dbReference>
<organism evidence="9 10">
    <name type="scientific">Kineosporia corallincola</name>
    <dbReference type="NCBI Taxonomy" id="2835133"/>
    <lineage>
        <taxon>Bacteria</taxon>
        <taxon>Bacillati</taxon>
        <taxon>Actinomycetota</taxon>
        <taxon>Actinomycetes</taxon>
        <taxon>Kineosporiales</taxon>
        <taxon>Kineosporiaceae</taxon>
        <taxon>Kineosporia</taxon>
    </lineage>
</organism>
<dbReference type="PANTHER" id="PTHR43884">
    <property type="entry name" value="ACYL-COA DEHYDROGENASE"/>
    <property type="match status" value="1"/>
</dbReference>
<comment type="caution">
    <text evidence="9">The sequence shown here is derived from an EMBL/GenBank/DDBJ whole genome shotgun (WGS) entry which is preliminary data.</text>
</comment>
<evidence type="ECO:0000256" key="4">
    <source>
        <dbReference type="ARBA" id="ARBA00022827"/>
    </source>
</evidence>
<comment type="cofactor">
    <cofactor evidence="1 5">
        <name>FAD</name>
        <dbReference type="ChEBI" id="CHEBI:57692"/>
    </cofactor>
</comment>
<dbReference type="PIRSF" id="PIRSF016578">
    <property type="entry name" value="HsaA"/>
    <property type="match status" value="1"/>
</dbReference>
<dbReference type="InterPro" id="IPR009075">
    <property type="entry name" value="AcylCo_DH/oxidase_C"/>
</dbReference>
<dbReference type="InterPro" id="IPR006091">
    <property type="entry name" value="Acyl-CoA_Oxase/DH_mid-dom"/>
</dbReference>
<keyword evidence="5" id="KW-0560">Oxidoreductase</keyword>
<dbReference type="Gene3D" id="1.10.540.10">
    <property type="entry name" value="Acyl-CoA dehydrogenase/oxidase, N-terminal domain"/>
    <property type="match status" value="1"/>
</dbReference>
<evidence type="ECO:0000259" key="8">
    <source>
        <dbReference type="Pfam" id="PF02771"/>
    </source>
</evidence>
<dbReference type="SUPFAM" id="SSF56645">
    <property type="entry name" value="Acyl-CoA dehydrogenase NM domain-like"/>
    <property type="match status" value="1"/>
</dbReference>
<dbReference type="InterPro" id="IPR009100">
    <property type="entry name" value="AcylCoA_DH/oxidase_NM_dom_sf"/>
</dbReference>
<comment type="similarity">
    <text evidence="2 5">Belongs to the acyl-CoA dehydrogenase family.</text>
</comment>
<feature type="domain" description="Acyl-CoA oxidase/dehydrogenase middle" evidence="7">
    <location>
        <begin position="121"/>
        <end position="215"/>
    </location>
</feature>
<keyword evidence="10" id="KW-1185">Reference proteome</keyword>
<protein>
    <submittedName>
        <fullName evidence="9">Acyl-CoA dehydrogenase family protein</fullName>
    </submittedName>
</protein>
<dbReference type="Pfam" id="PF02770">
    <property type="entry name" value="Acyl-CoA_dh_M"/>
    <property type="match status" value="1"/>
</dbReference>
<evidence type="ECO:0000259" key="7">
    <source>
        <dbReference type="Pfam" id="PF02770"/>
    </source>
</evidence>
<dbReference type="CDD" id="cd00567">
    <property type="entry name" value="ACAD"/>
    <property type="match status" value="1"/>
</dbReference>
<evidence type="ECO:0000256" key="3">
    <source>
        <dbReference type="ARBA" id="ARBA00022630"/>
    </source>
</evidence>
<dbReference type="Pfam" id="PF00441">
    <property type="entry name" value="Acyl-CoA_dh_1"/>
    <property type="match status" value="1"/>
</dbReference>
<reference evidence="9 10" key="1">
    <citation type="submission" date="2021-05" db="EMBL/GenBank/DDBJ databases">
        <title>Kineosporia and Streptomyces sp. nov. two new marine actinobacteria isolated from Coral.</title>
        <authorList>
            <person name="Buangrab K."/>
            <person name="Sutthacheep M."/>
            <person name="Yeemin T."/>
            <person name="Harunari E."/>
            <person name="Igarashi Y."/>
            <person name="Kanchanasin P."/>
            <person name="Tanasupawat S."/>
            <person name="Phongsopitanun W."/>
        </authorList>
    </citation>
    <scope>NUCLEOTIDE SEQUENCE [LARGE SCALE GENOMIC DNA]</scope>
    <source>
        <strain evidence="9 10">J2-2</strain>
    </source>
</reference>
<feature type="domain" description="Acyl-CoA dehydrogenase/oxidase C-terminal" evidence="6">
    <location>
        <begin position="234"/>
        <end position="376"/>
    </location>
</feature>
<name>A0ABS5TQX9_9ACTN</name>
<evidence type="ECO:0000256" key="1">
    <source>
        <dbReference type="ARBA" id="ARBA00001974"/>
    </source>
</evidence>